<evidence type="ECO:0000313" key="2">
    <source>
        <dbReference type="EMBL" id="MFD2698435.1"/>
    </source>
</evidence>
<proteinExistence type="predicted"/>
<dbReference type="Proteomes" id="UP001597357">
    <property type="component" value="Unassembled WGS sequence"/>
</dbReference>
<comment type="caution">
    <text evidence="2">The sequence shown here is derived from an EMBL/GenBank/DDBJ whole genome shotgun (WGS) entry which is preliminary data.</text>
</comment>
<accession>A0ABW5SIK0</accession>
<evidence type="ECO:0000313" key="3">
    <source>
        <dbReference type="Proteomes" id="UP001597357"/>
    </source>
</evidence>
<keyword evidence="3" id="KW-1185">Reference proteome</keyword>
<sequence length="156" mass="17553">MKSFLFDKSKGICLFDFEHTTAEANAQAIQNMRNLLNIHKMNIHDLNLELKDGILTVYGEVNCQKTREIIILLLGNAKGIACVNDKMSLYQESTSGEANAKKPSQFYEITPNDNLKKIAKRFYGDESYIDKIINANKPLLTAPSDIFSGLVIRIPN</sequence>
<reference evidence="3" key="1">
    <citation type="journal article" date="2019" name="Int. J. Syst. Evol. Microbiol.">
        <title>The Global Catalogue of Microorganisms (GCM) 10K type strain sequencing project: providing services to taxonomists for standard genome sequencing and annotation.</title>
        <authorList>
            <consortium name="The Broad Institute Genomics Platform"/>
            <consortium name="The Broad Institute Genome Sequencing Center for Infectious Disease"/>
            <person name="Wu L."/>
            <person name="Ma J."/>
        </authorList>
    </citation>
    <scope>NUCLEOTIDE SEQUENCE [LARGE SCALE GENOMIC DNA]</scope>
    <source>
        <strain evidence="3">KCTC 42255</strain>
    </source>
</reference>
<protein>
    <submittedName>
        <fullName evidence="2">LysM peptidoglycan-binding domain-containing protein</fullName>
    </submittedName>
</protein>
<evidence type="ECO:0000259" key="1">
    <source>
        <dbReference type="PROSITE" id="PS51782"/>
    </source>
</evidence>
<dbReference type="EMBL" id="JBHULZ010000041">
    <property type="protein sequence ID" value="MFD2698435.1"/>
    <property type="molecule type" value="Genomic_DNA"/>
</dbReference>
<name>A0ABW5SIK0_9FLAO</name>
<dbReference type="RefSeq" id="WP_379047983.1">
    <property type="nucleotide sequence ID" value="NZ_JBHULZ010000041.1"/>
</dbReference>
<dbReference type="InterPro" id="IPR036779">
    <property type="entry name" value="LysM_dom_sf"/>
</dbReference>
<gene>
    <name evidence="2" type="ORF">ACFSQ0_10560</name>
</gene>
<dbReference type="Gene3D" id="3.10.350.10">
    <property type="entry name" value="LysM domain"/>
    <property type="match status" value="1"/>
</dbReference>
<feature type="domain" description="LysM" evidence="1">
    <location>
        <begin position="105"/>
        <end position="154"/>
    </location>
</feature>
<dbReference type="PROSITE" id="PS51782">
    <property type="entry name" value="LYSM"/>
    <property type="match status" value="1"/>
</dbReference>
<dbReference type="InterPro" id="IPR018392">
    <property type="entry name" value="LysM"/>
</dbReference>
<dbReference type="Pfam" id="PF01476">
    <property type="entry name" value="LysM"/>
    <property type="match status" value="1"/>
</dbReference>
<organism evidence="2 3">
    <name type="scientific">Mesonia sediminis</name>
    <dbReference type="NCBI Taxonomy" id="1703946"/>
    <lineage>
        <taxon>Bacteria</taxon>
        <taxon>Pseudomonadati</taxon>
        <taxon>Bacteroidota</taxon>
        <taxon>Flavobacteriia</taxon>
        <taxon>Flavobacteriales</taxon>
        <taxon>Flavobacteriaceae</taxon>
        <taxon>Mesonia</taxon>
    </lineage>
</organism>
<dbReference type="SMART" id="SM00257">
    <property type="entry name" value="LysM"/>
    <property type="match status" value="1"/>
</dbReference>